<dbReference type="Gene3D" id="3.40.50.1820">
    <property type="entry name" value="alpha/beta hydrolase"/>
    <property type="match status" value="1"/>
</dbReference>
<evidence type="ECO:0000256" key="1">
    <source>
        <dbReference type="SAM" id="SignalP"/>
    </source>
</evidence>
<keyword evidence="1" id="KW-0732">Signal</keyword>
<dbReference type="OrthoDB" id="6646510at2"/>
<dbReference type="Proteomes" id="UP000019225">
    <property type="component" value="Chromosome"/>
</dbReference>
<dbReference type="RefSeq" id="WP_025356640.1">
    <property type="nucleotide sequence ID" value="NZ_CP007155.1"/>
</dbReference>
<dbReference type="EMBL" id="CP007155">
    <property type="protein sequence ID" value="AHH96508.1"/>
    <property type="molecule type" value="Genomic_DNA"/>
</dbReference>
<dbReference type="STRING" id="1449976.KALB_3141"/>
<name>W5W5J6_9PSEU</name>
<feature type="domain" description="PET hydrolase/cutinase-like" evidence="2">
    <location>
        <begin position="111"/>
        <end position="272"/>
    </location>
</feature>
<sequence>MIRYRLLGAALAAAVIGTALAVPATAAPRNTTAHEVESADYTLGDNAFTVPGFRKKIELTGRVHHPKDLGNGPYPLVLFLHGQHATCEVNGRASMHWPCPGKPIPSYQGYDYLGEELASRGYVVVSISANGVNSGDSGREDSGMRARGELVDRHVQLWRERTSREAKWHNTIDFTSVGTMGHSRGGEGVIYHALGKHEGYQLRAALPLAPVDFNRRVLTDVPTATVLPYCDGDVADLQGAHYYDDARYARAGDQAGKHLVSVMGANHNFFNTVWSPGSGKVGSRDDWDGDPKAACSDPANRLTEQQQRQAGITYVAGFFRYYLGGEQALKGLWQGESSDAKAMVSYHAPAARRQDVNRLDGKARNKVSGLSSATACSTSCVLRRGGWAQEPHAGLHMVKAKWTKPGGRIDTELDSHDLNGFSTLRLRVAQDFTDAANKAGAAQDLSVRFTDGAGHEASVPLTRQSHALAYPPQGVGGDLSSAHFLLQQVRIPLDEVSGIDRADVRTVSLVFDRTGSGSVGLSDLTLTN</sequence>
<feature type="chain" id="PRO_5038674590" description="PET hydrolase/cutinase-like domain-containing protein" evidence="1">
    <location>
        <begin position="22"/>
        <end position="528"/>
    </location>
</feature>
<dbReference type="InterPro" id="IPR041127">
    <property type="entry name" value="PET_hydrolase/cutinase-like"/>
</dbReference>
<proteinExistence type="predicted"/>
<dbReference type="KEGG" id="kal:KALB_3141"/>
<dbReference type="Pfam" id="PF12740">
    <property type="entry name" value="PETase"/>
    <property type="match status" value="1"/>
</dbReference>
<gene>
    <name evidence="3" type="ORF">KALB_3141</name>
</gene>
<evidence type="ECO:0000259" key="2">
    <source>
        <dbReference type="Pfam" id="PF12740"/>
    </source>
</evidence>
<dbReference type="InterPro" id="IPR029058">
    <property type="entry name" value="AB_hydrolase_fold"/>
</dbReference>
<reference evidence="3 4" key="1">
    <citation type="journal article" date="2014" name="BMC Genomics">
        <title>Complete genome sequence of producer of the glycopeptide antibiotic Aculeximycin Kutzneria albida DSM 43870T, a representative of minor genus of Pseudonocardiaceae.</title>
        <authorList>
            <person name="Rebets Y."/>
            <person name="Tokovenko B."/>
            <person name="Lushchyk I."/>
            <person name="Ruckert C."/>
            <person name="Zaburannyi N."/>
            <person name="Bechthold A."/>
            <person name="Kalinowski J."/>
            <person name="Luzhetskyy A."/>
        </authorList>
    </citation>
    <scope>NUCLEOTIDE SEQUENCE [LARGE SCALE GENOMIC DNA]</scope>
    <source>
        <strain evidence="3">DSM 43870</strain>
    </source>
</reference>
<feature type="signal peptide" evidence="1">
    <location>
        <begin position="1"/>
        <end position="21"/>
    </location>
</feature>
<organism evidence="3 4">
    <name type="scientific">Kutzneria albida DSM 43870</name>
    <dbReference type="NCBI Taxonomy" id="1449976"/>
    <lineage>
        <taxon>Bacteria</taxon>
        <taxon>Bacillati</taxon>
        <taxon>Actinomycetota</taxon>
        <taxon>Actinomycetes</taxon>
        <taxon>Pseudonocardiales</taxon>
        <taxon>Pseudonocardiaceae</taxon>
        <taxon>Kutzneria</taxon>
    </lineage>
</organism>
<dbReference type="AlphaFoldDB" id="W5W5J6"/>
<dbReference type="PATRIC" id="fig|1449976.3.peg.3154"/>
<keyword evidence="4" id="KW-1185">Reference proteome</keyword>
<dbReference type="SUPFAM" id="SSF53474">
    <property type="entry name" value="alpha/beta-Hydrolases"/>
    <property type="match status" value="1"/>
</dbReference>
<dbReference type="eggNOG" id="COG4188">
    <property type="taxonomic scope" value="Bacteria"/>
</dbReference>
<dbReference type="HOGENOM" id="CLU_499422_0_0_11"/>
<evidence type="ECO:0000313" key="3">
    <source>
        <dbReference type="EMBL" id="AHH96508.1"/>
    </source>
</evidence>
<protein>
    <recommendedName>
        <fullName evidence="2">PET hydrolase/cutinase-like domain-containing protein</fullName>
    </recommendedName>
</protein>
<evidence type="ECO:0000313" key="4">
    <source>
        <dbReference type="Proteomes" id="UP000019225"/>
    </source>
</evidence>
<accession>W5W5J6</accession>